<protein>
    <submittedName>
        <fullName evidence="2">Uncharacterized protein m309R</fullName>
    </submittedName>
</protein>
<sequence length="162" mass="17763">MYIMRPLESFSPEFIPSNLWANFLSGEAMRAGGAIFLLGLTRTGFCITLGATFLMGLVVFLASTGRTGLKKPVLEKKSKFKLGLFLPVEGVLAGVPRSIFSRLPMLFLRFMGVLLGVSISIFSRLPILFLRPSGVLLGVFAPPRIALSIIFSMLLLLSLFIY</sequence>
<feature type="transmembrane region" description="Helical" evidence="1">
    <location>
        <begin position="34"/>
        <end position="61"/>
    </location>
</feature>
<organism evidence="2 3">
    <name type="scientific">Paramecium bursaria Chlorella virus MT325</name>
    <name type="common">PBCV-MT325</name>
    <dbReference type="NCBI Taxonomy" id="346932"/>
    <lineage>
        <taxon>Viruses</taxon>
        <taxon>Varidnaviria</taxon>
        <taxon>Bamfordvirae</taxon>
        <taxon>Nucleocytoviricota</taxon>
        <taxon>Megaviricetes</taxon>
        <taxon>Algavirales</taxon>
        <taxon>Phycodnaviridae</taxon>
        <taxon>Chlorovirus</taxon>
        <taxon>Chlorovirus conductrix</taxon>
        <taxon>Paramecium bursaria Chlorella virus A1</taxon>
    </lineage>
</organism>
<keyword evidence="1" id="KW-0472">Membrane</keyword>
<reference evidence="2 3" key="1">
    <citation type="journal article" date="2007" name="Virology">
        <title>Sequence and annotation of the 314-kb MT325 and the 321-kb FR483 viruses that infect Chlorella Pbi.</title>
        <authorList>
            <person name="Fitzgerald L.A."/>
            <person name="Graves M.V."/>
            <person name="Li X."/>
            <person name="Feldblyum T."/>
            <person name="Hartigan J."/>
            <person name="Van Etten J.L."/>
        </authorList>
    </citation>
    <scope>NUCLEOTIDE SEQUENCE [LARGE SCALE GENOMIC DNA]</scope>
    <source>
        <strain evidence="2 3">MT325</strain>
    </source>
</reference>
<dbReference type="Proteomes" id="UP000246715">
    <property type="component" value="Segment"/>
</dbReference>
<proteinExistence type="predicted"/>
<feature type="transmembrane region" description="Helical" evidence="1">
    <location>
        <begin position="106"/>
        <end position="123"/>
    </location>
</feature>
<evidence type="ECO:0000313" key="3">
    <source>
        <dbReference type="Proteomes" id="UP000246715"/>
    </source>
</evidence>
<evidence type="ECO:0000313" key="2">
    <source>
        <dbReference type="EMBL" id="ABT13863.1"/>
    </source>
</evidence>
<accession>A7IU39</accession>
<dbReference type="EMBL" id="DQ491001">
    <property type="protein sequence ID" value="ABT13863.1"/>
    <property type="molecule type" value="Genomic_DNA"/>
</dbReference>
<gene>
    <name evidence="2" type="primary">m309R</name>
    <name evidence="2" type="ORF">MT325_m309R</name>
</gene>
<organismHost>
    <name type="scientific">Paramecium bursaria</name>
    <dbReference type="NCBI Taxonomy" id="74790"/>
</organismHost>
<keyword evidence="1" id="KW-0812">Transmembrane</keyword>
<keyword evidence="1" id="KW-1133">Transmembrane helix</keyword>
<name>A7IU39_PBCVM</name>
<feature type="transmembrane region" description="Helical" evidence="1">
    <location>
        <begin position="135"/>
        <end position="161"/>
    </location>
</feature>
<evidence type="ECO:0000256" key="1">
    <source>
        <dbReference type="SAM" id="Phobius"/>
    </source>
</evidence>